<keyword evidence="3" id="KW-0175">Coiled coil</keyword>
<evidence type="ECO:0000256" key="2">
    <source>
        <dbReference type="RuleBase" id="RU363072"/>
    </source>
</evidence>
<evidence type="ECO:0000259" key="4">
    <source>
        <dbReference type="PROSITE" id="PS51272"/>
    </source>
</evidence>
<feature type="domain" description="SLH" evidence="4">
    <location>
        <begin position="223"/>
        <end position="287"/>
    </location>
</feature>
<dbReference type="PANTHER" id="PTHR43308:SF1">
    <property type="entry name" value="OUTER MEMBRANE PROTEIN ALPHA"/>
    <property type="match status" value="1"/>
</dbReference>
<evidence type="ECO:0000313" key="6">
    <source>
        <dbReference type="Proteomes" id="UP000702425"/>
    </source>
</evidence>
<reference evidence="5 6" key="1">
    <citation type="journal article" date="2020" name="Sci. Rep.">
        <title>A novel cyanobacterial geosmin producer, revising GeoA distribution and dispersion patterns in Bacteria.</title>
        <authorList>
            <person name="Churro C."/>
            <person name="Semedo-Aguiar A.P."/>
            <person name="Silva A.D."/>
            <person name="Pereira-Leal J.B."/>
            <person name="Leite R.B."/>
        </authorList>
    </citation>
    <scope>NUCLEOTIDE SEQUENCE [LARGE SCALE GENOMIC DNA]</scope>
    <source>
        <strain evidence="5 6">IPMA8</strain>
    </source>
</reference>
<dbReference type="InterPro" id="IPR047684">
    <property type="entry name" value="Por_som-like"/>
</dbReference>
<evidence type="ECO:0000256" key="3">
    <source>
        <dbReference type="SAM" id="Coils"/>
    </source>
</evidence>
<gene>
    <name evidence="5" type="primary">slpA_3</name>
    <name evidence="5" type="ORF">E5S67_01772</name>
</gene>
<feature type="coiled-coil region" evidence="3">
    <location>
        <begin position="304"/>
        <end position="331"/>
    </location>
</feature>
<dbReference type="Proteomes" id="UP000702425">
    <property type="component" value="Unassembled WGS sequence"/>
</dbReference>
<dbReference type="Pfam" id="PF00395">
    <property type="entry name" value="SLH"/>
    <property type="match status" value="1"/>
</dbReference>
<evidence type="ECO:0000256" key="1">
    <source>
        <dbReference type="ARBA" id="ARBA00008769"/>
    </source>
</evidence>
<dbReference type="EMBL" id="SRRZ01000024">
    <property type="protein sequence ID" value="NQE34049.1"/>
    <property type="molecule type" value="Genomic_DNA"/>
</dbReference>
<dbReference type="PROSITE" id="PS51272">
    <property type="entry name" value="SLH"/>
    <property type="match status" value="1"/>
</dbReference>
<dbReference type="Gene3D" id="2.40.160.180">
    <property type="entry name" value="Carbohydrate-selective porin OprB"/>
    <property type="match status" value="1"/>
</dbReference>
<dbReference type="InterPro" id="IPR007049">
    <property type="entry name" value="Carb-sel_porin_OprB"/>
</dbReference>
<proteinExistence type="inferred from homology"/>
<dbReference type="PANTHER" id="PTHR43308">
    <property type="entry name" value="OUTER MEMBRANE PROTEIN ALPHA-RELATED"/>
    <property type="match status" value="1"/>
</dbReference>
<organism evidence="5 6">
    <name type="scientific">Microcoleus asticus IPMA8</name>
    <dbReference type="NCBI Taxonomy" id="2563858"/>
    <lineage>
        <taxon>Bacteria</taxon>
        <taxon>Bacillati</taxon>
        <taxon>Cyanobacteriota</taxon>
        <taxon>Cyanophyceae</taxon>
        <taxon>Oscillatoriophycideae</taxon>
        <taxon>Oscillatoriales</taxon>
        <taxon>Microcoleaceae</taxon>
        <taxon>Microcoleus</taxon>
        <taxon>Microcoleus asticus</taxon>
    </lineage>
</organism>
<protein>
    <submittedName>
        <fullName evidence="5">S-layer protein SlpA</fullName>
    </submittedName>
</protein>
<dbReference type="Pfam" id="PF04966">
    <property type="entry name" value="OprB"/>
    <property type="match status" value="1"/>
</dbReference>
<dbReference type="InterPro" id="IPR001119">
    <property type="entry name" value="SLH_dom"/>
</dbReference>
<accession>A0ABX2CUH2</accession>
<comment type="similarity">
    <text evidence="1 2">Belongs to the OprB family.</text>
</comment>
<comment type="caution">
    <text evidence="5">The sequence shown here is derived from an EMBL/GenBank/DDBJ whole genome shotgun (WGS) entry which is preliminary data.</text>
</comment>
<dbReference type="InterPro" id="IPR038673">
    <property type="entry name" value="OprB_sf"/>
</dbReference>
<dbReference type="NCBIfam" id="NF033921">
    <property type="entry name" value="por_somb"/>
    <property type="match status" value="1"/>
</dbReference>
<keyword evidence="6" id="KW-1185">Reference proteome</keyword>
<dbReference type="InterPro" id="IPR051465">
    <property type="entry name" value="Cell_Envelope_Struct_Comp"/>
</dbReference>
<dbReference type="RefSeq" id="WP_172186682.1">
    <property type="nucleotide sequence ID" value="NZ_CAWPPK010000157.1"/>
</dbReference>
<evidence type="ECO:0000313" key="5">
    <source>
        <dbReference type="EMBL" id="NQE34049.1"/>
    </source>
</evidence>
<name>A0ABX2CUH2_9CYAN</name>
<sequence length="748" mass="80826">MNNSTSVKAFWLSFLISGVAVPLEPIAATAQIQDTSTPEVALEGSAVPAATPDAALPAGKIEIPQLAAITAETNSAVDRALTETDTAWVNRALPETDAATVDRALPETDTAWVDRALPETDTARVDRALPETDAAWVDRALPQRNTVTVDRPLPKQDKATEDLAATAPQITGAIRELPPQELEIANSPQSQNVAEASKVADISSETGTADDLSIQEDAAQVTSVSQLSDVRPTDWAFQALQSLVERYGCIAGYPDGTFRGNRAMTRYEFAAGLNACLDQITKQLGGSTGNLVKREDLLALQRLQEEFAAELATLRGRVDALEARTAELEANQFSTTTKLNGFAWFNLSGAFAGKRVRVEAINGNAAPLDRVAGRDPVTNRPIVQKVDDPEITFSQLVWLTLTTSFTGKDELITQLAVGNGNSPANQFTSVGFFNTFGTPFLDQTAGVNPNEVVLRELSYRFPLSNSLQVVVGPRINFYRYFDNNRFNFFVNGVSSFDSNNSPLLSATKRGAGALVLWDIGRALKLRFGYLGESAEFLPNSVFNSASNPSQGLFGGTNTTTAELTFSPSDRANLRFLYSRSNIQQIGGLIGSPNSMPLTGVADDGFGGRLGNATANTYSFNFDWLVTPRFGLFGRYGYAETNIFPKTNRPDGTIKNQSYQLGLAFPDLFKEGALLTVSFVVPFDFTGGRRFLVSGGGNGGTQYDIEAAYYLPLTDHISIVPAFYAIANANNFDNNPTIFVGNLRTQFSF</sequence>